<dbReference type="Proteomes" id="UP001164250">
    <property type="component" value="Chromosome 7"/>
</dbReference>
<accession>A0ACC1B3L1</accession>
<proteinExistence type="predicted"/>
<gene>
    <name evidence="1" type="ORF">Patl1_24984</name>
</gene>
<sequence>MEYKRYEAQFSPIISSVCVRDNMTFPSLLDGLARTVTIKRGKNCRNDSGREAAEALAKDAKKKELMLSSSGNIKSNKSNNFASVCSKRGQKGSNQDSAIVWEEFGCQEDMIFCGIFDGHGPWGHVVAKRVRESVPSSLLCNWQETLSNSTSAQAILDRNLHQFDIWKQTFLKTYAAIDKELKQQSGIDSFRSGSTALTIVKQGENLAVANVGDSRAVLATLSDDGNLVPLQLTIDFKPNLPEEAERIIQSKGLVFCLHDEPGVYRVWMPNGETPGLAISRAFGDYCVKDFGLISVPHVTLRDITSKDQFVVLATDGVWDVISNQEAVEIVSSTGEREQSAKRLVECAARAWKYKKRGIAMDDISAICLFFHASSSSPPRVDTLKLSKQAAAVMN</sequence>
<evidence type="ECO:0000313" key="1">
    <source>
        <dbReference type="EMBL" id="KAJ0093525.1"/>
    </source>
</evidence>
<keyword evidence="2" id="KW-1185">Reference proteome</keyword>
<protein>
    <submittedName>
        <fullName evidence="1">Uncharacterized protein</fullName>
    </submittedName>
</protein>
<name>A0ACC1B3L1_9ROSI</name>
<reference evidence="2" key="1">
    <citation type="journal article" date="2023" name="G3 (Bethesda)">
        <title>Genome assembly and association tests identify interacting loci associated with vigor, precocity, and sex in interspecific pistachio rootstocks.</title>
        <authorList>
            <person name="Palmer W."/>
            <person name="Jacygrad E."/>
            <person name="Sagayaradj S."/>
            <person name="Cavanaugh K."/>
            <person name="Han R."/>
            <person name="Bertier L."/>
            <person name="Beede B."/>
            <person name="Kafkas S."/>
            <person name="Golino D."/>
            <person name="Preece J."/>
            <person name="Michelmore R."/>
        </authorList>
    </citation>
    <scope>NUCLEOTIDE SEQUENCE [LARGE SCALE GENOMIC DNA]</scope>
</reference>
<comment type="caution">
    <text evidence="1">The sequence shown here is derived from an EMBL/GenBank/DDBJ whole genome shotgun (WGS) entry which is preliminary data.</text>
</comment>
<dbReference type="EMBL" id="CM047903">
    <property type="protein sequence ID" value="KAJ0093525.1"/>
    <property type="molecule type" value="Genomic_DNA"/>
</dbReference>
<organism evidence="1 2">
    <name type="scientific">Pistacia atlantica</name>
    <dbReference type="NCBI Taxonomy" id="434234"/>
    <lineage>
        <taxon>Eukaryota</taxon>
        <taxon>Viridiplantae</taxon>
        <taxon>Streptophyta</taxon>
        <taxon>Embryophyta</taxon>
        <taxon>Tracheophyta</taxon>
        <taxon>Spermatophyta</taxon>
        <taxon>Magnoliopsida</taxon>
        <taxon>eudicotyledons</taxon>
        <taxon>Gunneridae</taxon>
        <taxon>Pentapetalae</taxon>
        <taxon>rosids</taxon>
        <taxon>malvids</taxon>
        <taxon>Sapindales</taxon>
        <taxon>Anacardiaceae</taxon>
        <taxon>Pistacia</taxon>
    </lineage>
</organism>
<evidence type="ECO:0000313" key="2">
    <source>
        <dbReference type="Proteomes" id="UP001164250"/>
    </source>
</evidence>